<evidence type="ECO:0000313" key="1">
    <source>
        <dbReference type="EMBL" id="CAK9077703.1"/>
    </source>
</evidence>
<dbReference type="EMBL" id="CAXAMN010023450">
    <property type="protein sequence ID" value="CAK9077703.1"/>
    <property type="molecule type" value="Genomic_DNA"/>
</dbReference>
<evidence type="ECO:0000313" key="2">
    <source>
        <dbReference type="Proteomes" id="UP001642484"/>
    </source>
</evidence>
<proteinExistence type="predicted"/>
<reference evidence="1 2" key="1">
    <citation type="submission" date="2024-02" db="EMBL/GenBank/DDBJ databases">
        <authorList>
            <person name="Chen Y."/>
            <person name="Shah S."/>
            <person name="Dougan E. K."/>
            <person name="Thang M."/>
            <person name="Chan C."/>
        </authorList>
    </citation>
    <scope>NUCLEOTIDE SEQUENCE [LARGE SCALE GENOMIC DNA]</scope>
</reference>
<dbReference type="Proteomes" id="UP001642484">
    <property type="component" value="Unassembled WGS sequence"/>
</dbReference>
<name>A0ABP0PQ41_9DINO</name>
<protein>
    <submittedName>
        <fullName evidence="1">Uncharacterized protein</fullName>
    </submittedName>
</protein>
<keyword evidence="2" id="KW-1185">Reference proteome</keyword>
<sequence length="359" mass="40655">MHRDLDGILWALRALGAPKDFMWLVVLVWFTEGLYDLQKEFQFLEFYAGRANLTKAMRKAGNRSARFDILYGKTSKNKNLGSTSSDWMDLLQPSGFLLATLFILKGGPGFVAWFGIKCSSLVAVNKGTSGRSPCFAVGHVQYPSVSTTNALIERTLCLMMLVQACCGTWVVEQPGTSVLQFYPLWVRMMTYFLNLFGTPVHRVTWWMSRYGAASAKRQVAYSNASGIRKLDIGWKRLNRPKIKTTVAYVNREGKKCWKGSKFLKQTEIYPEPFGEAVARINDDLKRTRACFLNLLPVGYPTGPQTMQTTPDTSDFSQARLAECFKYIRGAKTLNLPPAWKEIIPSFLPERQNSWEESTN</sequence>
<gene>
    <name evidence="1" type="ORF">CCMP2556_LOCUS38293</name>
</gene>
<comment type="caution">
    <text evidence="1">The sequence shown here is derived from an EMBL/GenBank/DDBJ whole genome shotgun (WGS) entry which is preliminary data.</text>
</comment>
<accession>A0ABP0PQ41</accession>
<organism evidence="1 2">
    <name type="scientific">Durusdinium trenchii</name>
    <dbReference type="NCBI Taxonomy" id="1381693"/>
    <lineage>
        <taxon>Eukaryota</taxon>
        <taxon>Sar</taxon>
        <taxon>Alveolata</taxon>
        <taxon>Dinophyceae</taxon>
        <taxon>Suessiales</taxon>
        <taxon>Symbiodiniaceae</taxon>
        <taxon>Durusdinium</taxon>
    </lineage>
</organism>